<dbReference type="AlphaFoldDB" id="A0A975BLF3"/>
<organism evidence="1 2">
    <name type="scientific">Desulfonema magnum</name>
    <dbReference type="NCBI Taxonomy" id="45655"/>
    <lineage>
        <taxon>Bacteria</taxon>
        <taxon>Pseudomonadati</taxon>
        <taxon>Thermodesulfobacteriota</taxon>
        <taxon>Desulfobacteria</taxon>
        <taxon>Desulfobacterales</taxon>
        <taxon>Desulfococcaceae</taxon>
        <taxon>Desulfonema</taxon>
    </lineage>
</organism>
<evidence type="ECO:0000313" key="2">
    <source>
        <dbReference type="Proteomes" id="UP000663722"/>
    </source>
</evidence>
<dbReference type="KEGG" id="dmm:dnm_033250"/>
<reference evidence="1" key="1">
    <citation type="journal article" date="2021" name="Microb. Physiol.">
        <title>Proteogenomic Insights into the Physiology of Marine, Sulfate-Reducing, Filamentous Desulfonema limicola and Desulfonema magnum.</title>
        <authorList>
            <person name="Schnaars V."/>
            <person name="Wohlbrand L."/>
            <person name="Scheve S."/>
            <person name="Hinrichs C."/>
            <person name="Reinhardt R."/>
            <person name="Rabus R."/>
        </authorList>
    </citation>
    <scope>NUCLEOTIDE SEQUENCE</scope>
    <source>
        <strain evidence="1">4be13</strain>
    </source>
</reference>
<keyword evidence="2" id="KW-1185">Reference proteome</keyword>
<accession>A0A975BLF3</accession>
<gene>
    <name evidence="1" type="ORF">dnm_033250</name>
</gene>
<dbReference type="Proteomes" id="UP000663722">
    <property type="component" value="Chromosome"/>
</dbReference>
<name>A0A975BLF3_9BACT</name>
<evidence type="ECO:0000313" key="1">
    <source>
        <dbReference type="EMBL" id="QTA87295.1"/>
    </source>
</evidence>
<protein>
    <submittedName>
        <fullName evidence="1">Uncharacterized protein</fullName>
    </submittedName>
</protein>
<dbReference type="EMBL" id="CP061800">
    <property type="protein sequence ID" value="QTA87295.1"/>
    <property type="molecule type" value="Genomic_DNA"/>
</dbReference>
<sequence length="55" mass="6279">MISLYSHQKIFNPACPFVLRIMFGTKGFRQIFLKPVCSADQTPLTNSEVRSFPIC</sequence>
<proteinExistence type="predicted"/>